<reference evidence="8 9" key="1">
    <citation type="submission" date="2020-08" db="EMBL/GenBank/DDBJ databases">
        <title>The Agave Microbiome: Exploring the role of microbial communities in plant adaptations to desert environments.</title>
        <authorList>
            <person name="Partida-Martinez L.P."/>
        </authorList>
    </citation>
    <scope>NUCLEOTIDE SEQUENCE [LARGE SCALE GENOMIC DNA]</scope>
    <source>
        <strain evidence="8 9">AS3.13</strain>
    </source>
</reference>
<dbReference type="InterPro" id="IPR045275">
    <property type="entry name" value="MscS_archaea/bacteria_type"/>
</dbReference>
<keyword evidence="5" id="KW-0406">Ion transport</keyword>
<dbReference type="InterPro" id="IPR023408">
    <property type="entry name" value="MscS_beta-dom_sf"/>
</dbReference>
<dbReference type="Gene3D" id="2.30.30.60">
    <property type="match status" value="1"/>
</dbReference>
<keyword evidence="2" id="KW-0812">Transmembrane</keyword>
<dbReference type="AlphaFoldDB" id="A0A7X0JBQ7"/>
<keyword evidence="3" id="KW-1133">Transmembrane helix</keyword>
<evidence type="ECO:0000259" key="7">
    <source>
        <dbReference type="Pfam" id="PF00924"/>
    </source>
</evidence>
<evidence type="ECO:0000256" key="2">
    <source>
        <dbReference type="ARBA" id="ARBA00022692"/>
    </source>
</evidence>
<gene>
    <name evidence="8" type="ORF">F4693_001662</name>
</gene>
<evidence type="ECO:0000313" key="8">
    <source>
        <dbReference type="EMBL" id="MBB6504689.1"/>
    </source>
</evidence>
<keyword evidence="5" id="KW-1003">Cell membrane</keyword>
<dbReference type="Pfam" id="PF00924">
    <property type="entry name" value="MS_channel_2nd"/>
    <property type="match status" value="1"/>
</dbReference>
<dbReference type="RefSeq" id="WP_184505110.1">
    <property type="nucleotide sequence ID" value="NZ_JACHBT010000007.1"/>
</dbReference>
<sequence length="128" mass="14038">MGRPPRKPATIISSLGIGSVAIGFASKDLLQNLPAGILPLINRPYRWRDQIVVKDSEGTVEHIQSRATLMKTCDDRRVFVPNSDVHTSPVVVNTAVPVRRDQSDIGIGHGDKPDRATTVFSPETEVRE</sequence>
<evidence type="ECO:0000313" key="9">
    <source>
        <dbReference type="Proteomes" id="UP000522313"/>
    </source>
</evidence>
<dbReference type="PANTHER" id="PTHR30221">
    <property type="entry name" value="SMALL-CONDUCTANCE MECHANOSENSITIVE CHANNEL"/>
    <property type="match status" value="1"/>
</dbReference>
<dbReference type="GO" id="GO:0005886">
    <property type="term" value="C:plasma membrane"/>
    <property type="evidence" value="ECO:0007669"/>
    <property type="project" value="UniProtKB-SubCell"/>
</dbReference>
<dbReference type="Proteomes" id="UP000522313">
    <property type="component" value="Unassembled WGS sequence"/>
</dbReference>
<dbReference type="GO" id="GO:0008381">
    <property type="term" value="F:mechanosensitive monoatomic ion channel activity"/>
    <property type="evidence" value="ECO:0007669"/>
    <property type="project" value="InterPro"/>
</dbReference>
<proteinExistence type="inferred from homology"/>
<evidence type="ECO:0000256" key="5">
    <source>
        <dbReference type="RuleBase" id="RU369025"/>
    </source>
</evidence>
<evidence type="ECO:0000256" key="6">
    <source>
        <dbReference type="SAM" id="MobiDB-lite"/>
    </source>
</evidence>
<comment type="caution">
    <text evidence="8">The sequence shown here is derived from an EMBL/GenBank/DDBJ whole genome shotgun (WGS) entry which is preliminary data.</text>
</comment>
<feature type="domain" description="Mechanosensitive ion channel MscS" evidence="7">
    <location>
        <begin position="28"/>
        <end position="90"/>
    </location>
</feature>
<feature type="compositionally biased region" description="Basic and acidic residues" evidence="6">
    <location>
        <begin position="102"/>
        <end position="115"/>
    </location>
</feature>
<comment type="similarity">
    <text evidence="5">Belongs to the MscS (TC 1.A.23) family.</text>
</comment>
<evidence type="ECO:0000256" key="4">
    <source>
        <dbReference type="ARBA" id="ARBA00023136"/>
    </source>
</evidence>
<keyword evidence="4" id="KW-0472">Membrane</keyword>
<keyword evidence="5" id="KW-0813">Transport</keyword>
<reference evidence="8 9" key="2">
    <citation type="submission" date="2020-08" db="EMBL/GenBank/DDBJ databases">
        <authorList>
            <person name="Partida-Martinez L."/>
            <person name="Huntemann M."/>
            <person name="Clum A."/>
            <person name="Wang J."/>
            <person name="Palaniappan K."/>
            <person name="Ritter S."/>
            <person name="Chen I.-M."/>
            <person name="Stamatis D."/>
            <person name="Reddy T."/>
            <person name="O'Malley R."/>
            <person name="Daum C."/>
            <person name="Shapiro N."/>
            <person name="Ivanova N."/>
            <person name="Kyrpides N."/>
            <person name="Woyke T."/>
        </authorList>
    </citation>
    <scope>NUCLEOTIDE SEQUENCE [LARGE SCALE GENOMIC DNA]</scope>
    <source>
        <strain evidence="8 9">AS3.13</strain>
    </source>
</reference>
<comment type="subunit">
    <text evidence="5">Homoheptamer.</text>
</comment>
<keyword evidence="5" id="KW-0407">Ion channel</keyword>
<evidence type="ECO:0000256" key="3">
    <source>
        <dbReference type="ARBA" id="ARBA00022989"/>
    </source>
</evidence>
<dbReference type="SUPFAM" id="SSF50182">
    <property type="entry name" value="Sm-like ribonucleoproteins"/>
    <property type="match status" value="1"/>
</dbReference>
<dbReference type="InterPro" id="IPR010920">
    <property type="entry name" value="LSM_dom_sf"/>
</dbReference>
<name>A0A7X0JBQ7_9SPHN</name>
<comment type="function">
    <text evidence="5">Mechanosensitive channel that participates in the regulation of osmotic pressure changes within the cell, opening in response to stretch forces in the membrane lipid bilayer, without the need for other proteins. Contributes to normal resistance to hypoosmotic shock. Forms an ion channel of 1.0 nanosiemens conductance with a slight preference for anions.</text>
</comment>
<protein>
    <recommendedName>
        <fullName evidence="5">Small-conductance mechanosensitive channel</fullName>
    </recommendedName>
</protein>
<dbReference type="PANTHER" id="PTHR30221:SF1">
    <property type="entry name" value="SMALL-CONDUCTANCE MECHANOSENSITIVE CHANNEL"/>
    <property type="match status" value="1"/>
</dbReference>
<comment type="subcellular location">
    <subcellularLocation>
        <location evidence="5">Cell inner membrane</location>
        <topology evidence="5">Multi-pass membrane protein</topology>
    </subcellularLocation>
    <subcellularLocation>
        <location evidence="1">Membrane</location>
    </subcellularLocation>
</comment>
<accession>A0A7X0JBQ7</accession>
<dbReference type="InterPro" id="IPR006685">
    <property type="entry name" value="MscS_channel_2nd"/>
</dbReference>
<keyword evidence="5" id="KW-0997">Cell inner membrane</keyword>
<evidence type="ECO:0000256" key="1">
    <source>
        <dbReference type="ARBA" id="ARBA00004370"/>
    </source>
</evidence>
<organism evidence="8 9">
    <name type="scientific">Sphingomonas endophytica</name>
    <dbReference type="NCBI Taxonomy" id="869719"/>
    <lineage>
        <taxon>Bacteria</taxon>
        <taxon>Pseudomonadati</taxon>
        <taxon>Pseudomonadota</taxon>
        <taxon>Alphaproteobacteria</taxon>
        <taxon>Sphingomonadales</taxon>
        <taxon>Sphingomonadaceae</taxon>
        <taxon>Sphingomonas</taxon>
    </lineage>
</organism>
<feature type="region of interest" description="Disordered" evidence="6">
    <location>
        <begin position="102"/>
        <end position="128"/>
    </location>
</feature>
<dbReference type="EMBL" id="JACHBT010000007">
    <property type="protein sequence ID" value="MBB6504689.1"/>
    <property type="molecule type" value="Genomic_DNA"/>
</dbReference>
<dbReference type="Gene3D" id="1.10.287.1260">
    <property type="match status" value="1"/>
</dbReference>